<comment type="caution">
    <text evidence="2">The sequence shown here is derived from an EMBL/GenBank/DDBJ whole genome shotgun (WGS) entry which is preliminary data.</text>
</comment>
<dbReference type="Proteomes" id="UP000628984">
    <property type="component" value="Unassembled WGS sequence"/>
</dbReference>
<evidence type="ECO:0000313" key="2">
    <source>
        <dbReference type="EMBL" id="GGW27434.1"/>
    </source>
</evidence>
<dbReference type="PROSITE" id="PS51257">
    <property type="entry name" value="PROKAR_LIPOPROTEIN"/>
    <property type="match status" value="1"/>
</dbReference>
<gene>
    <name evidence="2" type="ORF">GCM10011452_14900</name>
</gene>
<accession>A0A918IRK0</accession>
<evidence type="ECO:0000313" key="3">
    <source>
        <dbReference type="Proteomes" id="UP000628984"/>
    </source>
</evidence>
<evidence type="ECO:0008006" key="4">
    <source>
        <dbReference type="Google" id="ProtNLM"/>
    </source>
</evidence>
<dbReference type="AlphaFoldDB" id="A0A918IRK0"/>
<protein>
    <recommendedName>
        <fullName evidence="4">Lipoprotein</fullName>
    </recommendedName>
</protein>
<proteinExistence type="predicted"/>
<reference evidence="2" key="2">
    <citation type="submission" date="2020-09" db="EMBL/GenBank/DDBJ databases">
        <authorList>
            <person name="Sun Q."/>
            <person name="Kim S."/>
        </authorList>
    </citation>
    <scope>NUCLEOTIDE SEQUENCE</scope>
    <source>
        <strain evidence="2">KCTC 23714</strain>
    </source>
</reference>
<name>A0A918IRK0_9RHOB</name>
<organism evidence="2 3">
    <name type="scientific">Gemmobacter lanyuensis</name>
    <dbReference type="NCBI Taxonomy" id="1054497"/>
    <lineage>
        <taxon>Bacteria</taxon>
        <taxon>Pseudomonadati</taxon>
        <taxon>Pseudomonadota</taxon>
        <taxon>Alphaproteobacteria</taxon>
        <taxon>Rhodobacterales</taxon>
        <taxon>Paracoccaceae</taxon>
        <taxon>Gemmobacter</taxon>
    </lineage>
</organism>
<dbReference type="RefSeq" id="WP_189633221.1">
    <property type="nucleotide sequence ID" value="NZ_BMYQ01000003.1"/>
</dbReference>
<keyword evidence="1" id="KW-0732">Signal</keyword>
<reference evidence="2" key="1">
    <citation type="journal article" date="2014" name="Int. J. Syst. Evol. Microbiol.">
        <title>Complete genome sequence of Corynebacterium casei LMG S-19264T (=DSM 44701T), isolated from a smear-ripened cheese.</title>
        <authorList>
            <consortium name="US DOE Joint Genome Institute (JGI-PGF)"/>
            <person name="Walter F."/>
            <person name="Albersmeier A."/>
            <person name="Kalinowski J."/>
            <person name="Ruckert C."/>
        </authorList>
    </citation>
    <scope>NUCLEOTIDE SEQUENCE</scope>
    <source>
        <strain evidence="2">KCTC 23714</strain>
    </source>
</reference>
<dbReference type="EMBL" id="BMYQ01000003">
    <property type="protein sequence ID" value="GGW27434.1"/>
    <property type="molecule type" value="Genomic_DNA"/>
</dbReference>
<keyword evidence="3" id="KW-1185">Reference proteome</keyword>
<evidence type="ECO:0000256" key="1">
    <source>
        <dbReference type="SAM" id="SignalP"/>
    </source>
</evidence>
<sequence>MKSAAALFALSGLLALTACGPVSRDSAERTCFERARLAVHPRGEVGLGMTSAGRTASKFEIEISSDYIQGRDPSAVYDSCVYQKSGQLPSQPLYSRSDWKG</sequence>
<feature type="signal peptide" evidence="1">
    <location>
        <begin position="1"/>
        <end position="20"/>
    </location>
</feature>
<feature type="chain" id="PRO_5037318006" description="Lipoprotein" evidence="1">
    <location>
        <begin position="21"/>
        <end position="101"/>
    </location>
</feature>